<feature type="compositionally biased region" description="Polar residues" evidence="1">
    <location>
        <begin position="71"/>
        <end position="86"/>
    </location>
</feature>
<dbReference type="EMBL" id="WJXW01000002">
    <property type="protein sequence ID" value="KAF9739198.1"/>
    <property type="molecule type" value="Genomic_DNA"/>
</dbReference>
<evidence type="ECO:0000313" key="3">
    <source>
        <dbReference type="Proteomes" id="UP000756921"/>
    </source>
</evidence>
<protein>
    <submittedName>
        <fullName evidence="2">F-box domain protein</fullName>
    </submittedName>
</protein>
<sequence>MGSFDCFCALCSGPLGKGWVKFGRKNEKALAKRRRRVGLKKKRLAGEDFNESDRDEDDEMEDDAPHDENEIQLQGSATGAANSAGQESVPDTRHDHDVALSLDVMEEGGDANDETRSHDAGDRLGENHDAEGNEDGWQDESENNNDSDDNNDSEENADEAGSLDSYEEKCSYDPTKLSRKDVRWLDRGRTLGFNPEAPGVTKCFISGLGQYDDYGSFRIEIPGNEPNDPNEDEYTCYTTFQSDEHPTYPFHEACLQVLKKCLGLREEDDIDRDVLYEVFAQNSQDYASALSFDYGHIEGPEQFWSSFPGEEYVACDPGYREGLGEVFQSLIPSKLFKKNVESLELERKVQDDPLGMLPYDVLYEICTYLSFTDEKSFTQSSLHVYTSTQNGAFWKHMMRLHIYPWLWEACDIMKEGVFSEDLDDKSLFLWLEAATRPRFGAGGPLMGIINRRRIWNTCQQLAPQYAEKMLPVQRAEPDEAEARDILDRATCLHMPAVAYPIGKQIRTVSVQFIRSWEETSCGSSVLDTYWGQNGALVGISITLNGDNPRVFGSTQGDRGNPLHIPRGEWIREIVASIDDVNMFSRKQDRSQFQTALDNVPYGTACIRTLTVKLTNNTSKTVRQPTGLPLNNRTFIVLPGLQLIGLTGQVGESGEICRLGLLQAPIPGLPACGTSFAISSYTEAQQLLWNHSARTLYCHREGTYSDITAHPSLKIRALSPQGSAADPLRSFTGDIPNDMTPWHVGIWATNGAQYKSLERISCFQPIGGTASSGNETWSIPDIVGFGWGRASGDLCLLAGAGGPVPVQSPDWQEMKNPRTELVSWIQETPLRAFDEESTEHFLIDGPGGEIVTAVHASSDMKAVRLFTNRDRSCYFGEQNRGQWLEFRAESGHMIVGIVCAFGRLGGWSWGAKMQSHWMLSGLGVLTVAEDYF</sequence>
<comment type="caution">
    <text evidence="2">The sequence shown here is derived from an EMBL/GenBank/DDBJ whole genome shotgun (WGS) entry which is preliminary data.</text>
</comment>
<feature type="compositionally biased region" description="Basic and acidic residues" evidence="1">
    <location>
        <begin position="113"/>
        <end position="131"/>
    </location>
</feature>
<feature type="compositionally biased region" description="Acidic residues" evidence="1">
    <location>
        <begin position="132"/>
        <end position="158"/>
    </location>
</feature>
<gene>
    <name evidence="2" type="ORF">PMIN01_01832</name>
</gene>
<dbReference type="InterPro" id="IPR036047">
    <property type="entry name" value="F-box-like_dom_sf"/>
</dbReference>
<dbReference type="Proteomes" id="UP000756921">
    <property type="component" value="Unassembled WGS sequence"/>
</dbReference>
<feature type="compositionally biased region" description="Acidic residues" evidence="1">
    <location>
        <begin position="48"/>
        <end position="65"/>
    </location>
</feature>
<evidence type="ECO:0000313" key="2">
    <source>
        <dbReference type="EMBL" id="KAF9739198.1"/>
    </source>
</evidence>
<organism evidence="2 3">
    <name type="scientific">Paraphaeosphaeria minitans</name>
    <dbReference type="NCBI Taxonomy" id="565426"/>
    <lineage>
        <taxon>Eukaryota</taxon>
        <taxon>Fungi</taxon>
        <taxon>Dikarya</taxon>
        <taxon>Ascomycota</taxon>
        <taxon>Pezizomycotina</taxon>
        <taxon>Dothideomycetes</taxon>
        <taxon>Pleosporomycetidae</taxon>
        <taxon>Pleosporales</taxon>
        <taxon>Massarineae</taxon>
        <taxon>Didymosphaeriaceae</taxon>
        <taxon>Paraphaeosphaeria</taxon>
    </lineage>
</organism>
<dbReference type="AlphaFoldDB" id="A0A9P6GQ74"/>
<reference evidence="2" key="1">
    <citation type="journal article" date="2020" name="Mol. Plant Microbe Interact.">
        <title>Genome Sequence of the Biocontrol Agent Coniothyrium minitans strain Conio (IMI 134523).</title>
        <authorList>
            <person name="Patel D."/>
            <person name="Shittu T.A."/>
            <person name="Baroncelli R."/>
            <person name="Muthumeenakshi S."/>
            <person name="Osborne T.H."/>
            <person name="Janganan T.K."/>
            <person name="Sreenivasaprasad S."/>
        </authorList>
    </citation>
    <scope>NUCLEOTIDE SEQUENCE</scope>
    <source>
        <strain evidence="2">Conio</strain>
    </source>
</reference>
<feature type="compositionally biased region" description="Basic residues" evidence="1">
    <location>
        <begin position="33"/>
        <end position="43"/>
    </location>
</feature>
<keyword evidence="3" id="KW-1185">Reference proteome</keyword>
<feature type="region of interest" description="Disordered" evidence="1">
    <location>
        <begin position="33"/>
        <end position="172"/>
    </location>
</feature>
<dbReference type="SUPFAM" id="SSF81383">
    <property type="entry name" value="F-box domain"/>
    <property type="match status" value="1"/>
</dbReference>
<proteinExistence type="predicted"/>
<name>A0A9P6GQ74_9PLEO</name>
<accession>A0A9P6GQ74</accession>
<evidence type="ECO:0000256" key="1">
    <source>
        <dbReference type="SAM" id="MobiDB-lite"/>
    </source>
</evidence>
<dbReference type="OrthoDB" id="9984533at2759"/>